<dbReference type="InterPro" id="IPR012902">
    <property type="entry name" value="N_methyl_site"/>
</dbReference>
<comment type="subcellular location">
    <subcellularLocation>
        <location evidence="1">Cell inner membrane</location>
        <topology evidence="1">Single-pass membrane protein</topology>
    </subcellularLocation>
</comment>
<dbReference type="GO" id="GO:0015628">
    <property type="term" value="P:protein secretion by the type II secretion system"/>
    <property type="evidence" value="ECO:0007669"/>
    <property type="project" value="InterPro"/>
</dbReference>
<evidence type="ECO:0000256" key="9">
    <source>
        <dbReference type="ARBA" id="ARBA00025772"/>
    </source>
</evidence>
<evidence type="ECO:0000256" key="10">
    <source>
        <dbReference type="ARBA" id="ARBA00030775"/>
    </source>
</evidence>
<keyword evidence="5" id="KW-0997">Cell inner membrane</keyword>
<dbReference type="NCBIfam" id="TIGR01708">
    <property type="entry name" value="typeII_sec_gspH"/>
    <property type="match status" value="1"/>
</dbReference>
<feature type="transmembrane region" description="Helical" evidence="11">
    <location>
        <begin position="20"/>
        <end position="42"/>
    </location>
</feature>
<dbReference type="SUPFAM" id="SSF54523">
    <property type="entry name" value="Pili subunits"/>
    <property type="match status" value="1"/>
</dbReference>
<dbReference type="Pfam" id="PF12019">
    <property type="entry name" value="GspH"/>
    <property type="match status" value="1"/>
</dbReference>
<keyword evidence="3" id="KW-1003">Cell membrane</keyword>
<dbReference type="InterPro" id="IPR045584">
    <property type="entry name" value="Pilin-like"/>
</dbReference>
<dbReference type="InterPro" id="IPR022346">
    <property type="entry name" value="T2SS_GspH"/>
</dbReference>
<keyword evidence="7 11" id="KW-1133">Transmembrane helix</keyword>
<organism evidence="13">
    <name type="scientific">Candidatus Kentrum sp. LFY</name>
    <dbReference type="NCBI Taxonomy" id="2126342"/>
    <lineage>
        <taxon>Bacteria</taxon>
        <taxon>Pseudomonadati</taxon>
        <taxon>Pseudomonadota</taxon>
        <taxon>Gammaproteobacteria</taxon>
        <taxon>Candidatus Kentrum</taxon>
    </lineage>
</organism>
<dbReference type="Gene3D" id="3.55.40.10">
    <property type="entry name" value="minor pseudopilin epsh domain"/>
    <property type="match status" value="1"/>
</dbReference>
<dbReference type="NCBIfam" id="TIGR02532">
    <property type="entry name" value="IV_pilin_GFxxxE"/>
    <property type="match status" value="1"/>
</dbReference>
<dbReference type="Pfam" id="PF07963">
    <property type="entry name" value="N_methyl"/>
    <property type="match status" value="1"/>
</dbReference>
<comment type="similarity">
    <text evidence="9">Belongs to the GSP H family.</text>
</comment>
<dbReference type="PRINTS" id="PR00885">
    <property type="entry name" value="BCTERIALGSPH"/>
</dbReference>
<feature type="domain" description="General secretion pathway GspH" evidence="12">
    <location>
        <begin position="56"/>
        <end position="181"/>
    </location>
</feature>
<dbReference type="EMBL" id="CAADFH010000121">
    <property type="protein sequence ID" value="VFK00663.1"/>
    <property type="molecule type" value="Genomic_DNA"/>
</dbReference>
<dbReference type="GO" id="GO:0005886">
    <property type="term" value="C:plasma membrane"/>
    <property type="evidence" value="ECO:0007669"/>
    <property type="project" value="UniProtKB-SubCell"/>
</dbReference>
<reference evidence="13" key="1">
    <citation type="submission" date="2019-02" db="EMBL/GenBank/DDBJ databases">
        <authorList>
            <person name="Gruber-Vodicka R. H."/>
            <person name="Seah K. B. B."/>
        </authorList>
    </citation>
    <scope>NUCLEOTIDE SEQUENCE</scope>
    <source>
        <strain evidence="13">BECK_M6</strain>
    </source>
</reference>
<proteinExistence type="inferred from homology"/>
<evidence type="ECO:0000256" key="2">
    <source>
        <dbReference type="ARBA" id="ARBA00021549"/>
    </source>
</evidence>
<evidence type="ECO:0000259" key="12">
    <source>
        <dbReference type="Pfam" id="PF12019"/>
    </source>
</evidence>
<evidence type="ECO:0000256" key="1">
    <source>
        <dbReference type="ARBA" id="ARBA00004377"/>
    </source>
</evidence>
<keyword evidence="4" id="KW-0488">Methylation</keyword>
<protein>
    <recommendedName>
        <fullName evidence="2">Type II secretion system protein H</fullName>
    </recommendedName>
    <alternativeName>
        <fullName evidence="10">General secretion pathway protein H</fullName>
    </alternativeName>
</protein>
<dbReference type="AlphaFoldDB" id="A0A450V777"/>
<evidence type="ECO:0000256" key="11">
    <source>
        <dbReference type="SAM" id="Phobius"/>
    </source>
</evidence>
<evidence type="ECO:0000256" key="3">
    <source>
        <dbReference type="ARBA" id="ARBA00022475"/>
    </source>
</evidence>
<dbReference type="GO" id="GO:0015627">
    <property type="term" value="C:type II protein secretion system complex"/>
    <property type="evidence" value="ECO:0007669"/>
    <property type="project" value="InterPro"/>
</dbReference>
<evidence type="ECO:0000313" key="13">
    <source>
        <dbReference type="EMBL" id="VFK00663.1"/>
    </source>
</evidence>
<name>A0A450V777_9GAMM</name>
<evidence type="ECO:0000256" key="8">
    <source>
        <dbReference type="ARBA" id="ARBA00023136"/>
    </source>
</evidence>
<evidence type="ECO:0000256" key="6">
    <source>
        <dbReference type="ARBA" id="ARBA00022692"/>
    </source>
</evidence>
<keyword evidence="8 11" id="KW-0472">Membrane</keyword>
<evidence type="ECO:0000256" key="4">
    <source>
        <dbReference type="ARBA" id="ARBA00022481"/>
    </source>
</evidence>
<evidence type="ECO:0000256" key="5">
    <source>
        <dbReference type="ARBA" id="ARBA00022519"/>
    </source>
</evidence>
<keyword evidence="6 11" id="KW-0812">Transmembrane</keyword>
<dbReference type="InterPro" id="IPR002416">
    <property type="entry name" value="T2SS_protein-GspH"/>
</dbReference>
<gene>
    <name evidence="13" type="ORF">BECKLFY1418A_GA0070994_11218</name>
</gene>
<evidence type="ECO:0000256" key="7">
    <source>
        <dbReference type="ARBA" id="ARBA00022989"/>
    </source>
</evidence>
<accession>A0A450V777</accession>
<dbReference type="InterPro" id="IPR049875">
    <property type="entry name" value="TypeII_GspH"/>
</dbReference>
<sequence>MVLPTEIRYRIRLMINRYNVGFTLIELMIVMVIVGIATTMAMTSMGFGTSTETRTEAKRLANLIRLAIDESIITNSNIGLELTSNSYRFLRFDPDEQGTKNWQVLETDGLLRPRTLSDTMILTPLDTDSTTKMEIPTAEKSNHAPWPRIFFLSSGEITPFRLSISEENGDDEYRILGEWDGSITLKAQGIEK</sequence>